<organism evidence="1 2">
    <name type="scientific">Ralstonia wenshanensis</name>
    <dbReference type="NCBI Taxonomy" id="2842456"/>
    <lineage>
        <taxon>Bacteria</taxon>
        <taxon>Pseudomonadati</taxon>
        <taxon>Pseudomonadota</taxon>
        <taxon>Betaproteobacteria</taxon>
        <taxon>Burkholderiales</taxon>
        <taxon>Burkholderiaceae</taxon>
        <taxon>Ralstonia</taxon>
    </lineage>
</organism>
<dbReference type="InterPro" id="IPR032710">
    <property type="entry name" value="NTF2-like_dom_sf"/>
</dbReference>
<evidence type="ECO:0000313" key="1">
    <source>
        <dbReference type="EMBL" id="CAJ0692574.1"/>
    </source>
</evidence>
<sequence length="123" mass="13852">MTTIKDAIDDLFNNPMLTTEAAVERHFDSAFRQRVNGTWSDRPAFVARIDQLRAAGAQATMTVLDEFSEGDRYAERHVIELRMRDGARVCQEVSLFAMRGPDGRFLRIEETTLALEPCAATIS</sequence>
<dbReference type="Proteomes" id="UP001189915">
    <property type="component" value="Unassembled WGS sequence"/>
</dbReference>
<dbReference type="EMBL" id="CATWAF010000002">
    <property type="protein sequence ID" value="CAJ0692574.1"/>
    <property type="molecule type" value="Genomic_DNA"/>
</dbReference>
<comment type="caution">
    <text evidence="1">The sequence shown here is derived from an EMBL/GenBank/DDBJ whole genome shotgun (WGS) entry which is preliminary data.</text>
</comment>
<protein>
    <recommendedName>
        <fullName evidence="3">Nuclear transport factor 2 family protein</fullName>
    </recommendedName>
</protein>
<proteinExistence type="predicted"/>
<evidence type="ECO:0008006" key="3">
    <source>
        <dbReference type="Google" id="ProtNLM"/>
    </source>
</evidence>
<gene>
    <name evidence="1" type="ORF">LMG18091_01635</name>
</gene>
<dbReference type="SUPFAM" id="SSF54427">
    <property type="entry name" value="NTF2-like"/>
    <property type="match status" value="1"/>
</dbReference>
<dbReference type="AlphaFoldDB" id="A0AAD2AX63"/>
<reference evidence="1 2" key="1">
    <citation type="submission" date="2023-07" db="EMBL/GenBank/DDBJ databases">
        <authorList>
            <person name="Peeters C."/>
        </authorList>
    </citation>
    <scope>NUCLEOTIDE SEQUENCE [LARGE SCALE GENOMIC DNA]</scope>
    <source>
        <strain evidence="1 2">LMG 18091</strain>
    </source>
</reference>
<dbReference type="RefSeq" id="WP_316869312.1">
    <property type="nucleotide sequence ID" value="NZ_CATWAF010000002.1"/>
</dbReference>
<accession>A0AAD2AX63</accession>
<name>A0AAD2AX63_9RALS</name>
<keyword evidence="2" id="KW-1185">Reference proteome</keyword>
<evidence type="ECO:0000313" key="2">
    <source>
        <dbReference type="Proteomes" id="UP001189915"/>
    </source>
</evidence>